<dbReference type="RefSeq" id="WP_274372364.1">
    <property type="nucleotide sequence ID" value="NZ_CP072943.1"/>
</dbReference>
<protein>
    <submittedName>
        <fullName evidence="1">Uncharacterized protein</fullName>
    </submittedName>
</protein>
<proteinExistence type="predicted"/>
<evidence type="ECO:0000313" key="1">
    <source>
        <dbReference type="EMBL" id="QTX31219.1"/>
    </source>
</evidence>
<organism evidence="1 2">
    <name type="scientific">Aminithiophilus ramosus</name>
    <dbReference type="NCBI Taxonomy" id="3029084"/>
    <lineage>
        <taxon>Bacteria</taxon>
        <taxon>Thermotogati</taxon>
        <taxon>Synergistota</taxon>
        <taxon>Synergistia</taxon>
        <taxon>Synergistales</taxon>
        <taxon>Aminithiophilaceae</taxon>
        <taxon>Aminithiophilus</taxon>
    </lineage>
</organism>
<keyword evidence="2" id="KW-1185">Reference proteome</keyword>
<reference evidence="2" key="1">
    <citation type="submission" date="2021-04" db="EMBL/GenBank/DDBJ databases">
        <title>A novel Synergistetes isolate from a pyrite-forming mixed culture.</title>
        <authorList>
            <person name="Bunk B."/>
            <person name="Sproer C."/>
            <person name="Spring S."/>
            <person name="Pester M."/>
        </authorList>
    </citation>
    <scope>NUCLEOTIDE SEQUENCE [LARGE SCALE GENOMIC DNA]</scope>
    <source>
        <strain evidence="2">J.5.4.2-T.3.5.2</strain>
    </source>
</reference>
<dbReference type="AlphaFoldDB" id="A0A9Q7ACZ7"/>
<dbReference type="KEGG" id="aram:KAR29_07345"/>
<name>A0A9Q7ACZ7_9BACT</name>
<evidence type="ECO:0000313" key="2">
    <source>
        <dbReference type="Proteomes" id="UP000671879"/>
    </source>
</evidence>
<dbReference type="Proteomes" id="UP000671879">
    <property type="component" value="Chromosome"/>
</dbReference>
<gene>
    <name evidence="1" type="ORF">KAR29_07345</name>
</gene>
<dbReference type="EMBL" id="CP072943">
    <property type="protein sequence ID" value="QTX31219.1"/>
    <property type="molecule type" value="Genomic_DNA"/>
</dbReference>
<sequence length="137" mass="15736">MMITELTAIASRLEAMVRVLLGDCLLRREEKEPDEEDRRGSREILRPFRQCLQSVEMNICVVGDRHFRSCLQKHSRPFFSRSTRGSLLNEEFVSIFSDILFSLGGGDGELGRMRLSLYQGEIEAALTEHLEKQLGKF</sequence>
<accession>A0A9Q7ACZ7</accession>